<evidence type="ECO:0000256" key="2">
    <source>
        <dbReference type="ARBA" id="ARBA00009326"/>
    </source>
</evidence>
<dbReference type="PANTHER" id="PTHR10589">
    <property type="entry name" value="UBIQUITIN CARBOXYL-TERMINAL HYDROLASE"/>
    <property type="match status" value="1"/>
</dbReference>
<evidence type="ECO:0000259" key="12">
    <source>
        <dbReference type="PROSITE" id="PS52048"/>
    </source>
</evidence>
<feature type="domain" description="UCH catalytic" evidence="12">
    <location>
        <begin position="4"/>
        <end position="225"/>
    </location>
</feature>
<keyword evidence="14" id="KW-1185">Reference proteome</keyword>
<feature type="site" description="Important for enzyme activity" evidence="9 10">
    <location>
        <position position="172"/>
    </location>
</feature>
<keyword evidence="3 7" id="KW-0645">Protease</keyword>
<evidence type="ECO:0000256" key="8">
    <source>
        <dbReference type="PIRSR" id="PIRSR038120-1"/>
    </source>
</evidence>
<dbReference type="Gene3D" id="3.40.532.10">
    <property type="entry name" value="Peptidase C12, ubiquitin carboxyl-terminal hydrolase"/>
    <property type="match status" value="1"/>
</dbReference>
<evidence type="ECO:0000256" key="11">
    <source>
        <dbReference type="RuleBase" id="RU361215"/>
    </source>
</evidence>
<dbReference type="PROSITE" id="PS52048">
    <property type="entry name" value="UCH_DOMAIN"/>
    <property type="match status" value="1"/>
</dbReference>
<organism evidence="13 14">
    <name type="scientific">Bodo saltans</name>
    <name type="common">Flagellated protozoan</name>
    <dbReference type="NCBI Taxonomy" id="75058"/>
    <lineage>
        <taxon>Eukaryota</taxon>
        <taxon>Discoba</taxon>
        <taxon>Euglenozoa</taxon>
        <taxon>Kinetoplastea</taxon>
        <taxon>Metakinetoplastina</taxon>
        <taxon>Eubodonida</taxon>
        <taxon>Bodonidae</taxon>
        <taxon>Bodo</taxon>
    </lineage>
</organism>
<dbReference type="InterPro" id="IPR001578">
    <property type="entry name" value="Peptidase_C12_UCH"/>
</dbReference>
<dbReference type="PANTHER" id="PTHR10589:SF16">
    <property type="entry name" value="UBIQUITIN CARBOXYL-TERMINAL HYDROLASE ISOZYME L5"/>
    <property type="match status" value="1"/>
</dbReference>
<evidence type="ECO:0000256" key="9">
    <source>
        <dbReference type="PIRSR" id="PIRSR038120-2"/>
    </source>
</evidence>
<evidence type="ECO:0000256" key="7">
    <source>
        <dbReference type="PIRNR" id="PIRNR038120"/>
    </source>
</evidence>
<evidence type="ECO:0000313" key="13">
    <source>
        <dbReference type="EMBL" id="CUG87446.1"/>
    </source>
</evidence>
<reference evidence="14" key="1">
    <citation type="submission" date="2015-09" db="EMBL/GenBank/DDBJ databases">
        <authorList>
            <consortium name="Pathogen Informatics"/>
        </authorList>
    </citation>
    <scope>NUCLEOTIDE SEQUENCE [LARGE SCALE GENOMIC DNA]</scope>
    <source>
        <strain evidence="14">Lake Konstanz</strain>
    </source>
</reference>
<dbReference type="InterPro" id="IPR041507">
    <property type="entry name" value="UCH_C"/>
</dbReference>
<dbReference type="VEuPathDB" id="TriTrypDB:BSAL_10115"/>
<evidence type="ECO:0000256" key="6">
    <source>
        <dbReference type="ARBA" id="ARBA00022807"/>
    </source>
</evidence>
<proteinExistence type="inferred from homology"/>
<dbReference type="GO" id="GO:0016579">
    <property type="term" value="P:protein deubiquitination"/>
    <property type="evidence" value="ECO:0007669"/>
    <property type="project" value="InterPro"/>
</dbReference>
<dbReference type="OMA" id="YIQYEIQ"/>
<dbReference type="PROSITE" id="PS52049">
    <property type="entry name" value="ULD"/>
    <property type="match status" value="1"/>
</dbReference>
<dbReference type="Proteomes" id="UP000051952">
    <property type="component" value="Unassembled WGS sequence"/>
</dbReference>
<dbReference type="InterPro" id="IPR038765">
    <property type="entry name" value="Papain-like_cys_pep_sf"/>
</dbReference>
<sequence length="311" mass="34510">MSNGWCTIESDPAVFTEMLEKFGVEGVAVEEVISLDPSSLEQLGTLHGLVLLFKYKGSKREVNYQPESGLYFAQQIVQNACATQALINIVMNRKDDGVTLGTTLQEFFDFTSGLDPATRGEQIGQSDKIREVHNSFTRSTVFSFEDVAAKDDDDVYHFVSFIFKHGAIWELDGLQPAPILCTNATDDDWRDKMITSVQSRIAEISAQDTTGQGQGISFSLLGVVADRIPALELELALLQSEEKPTTLVEAQLEQLRQEREQGRIENSRRRHNYVPMVVALLRALAEKGKLEGIIEEVKQKKAAQAQAGGKK</sequence>
<feature type="active site" description="Proton donor" evidence="8 10">
    <location>
        <position position="157"/>
    </location>
</feature>
<name>A0A0S4J7R4_BODSA</name>
<dbReference type="EC" id="3.4.19.12" evidence="7 11"/>
<evidence type="ECO:0000256" key="3">
    <source>
        <dbReference type="ARBA" id="ARBA00022670"/>
    </source>
</evidence>
<evidence type="ECO:0000256" key="10">
    <source>
        <dbReference type="PROSITE-ProRule" id="PRU01393"/>
    </source>
</evidence>
<accession>A0A0S4J7R4</accession>
<evidence type="ECO:0000256" key="5">
    <source>
        <dbReference type="ARBA" id="ARBA00022801"/>
    </source>
</evidence>
<dbReference type="OrthoDB" id="1924260at2759"/>
<evidence type="ECO:0000256" key="4">
    <source>
        <dbReference type="ARBA" id="ARBA00022786"/>
    </source>
</evidence>
<dbReference type="PIRSF" id="PIRSF038120">
    <property type="entry name" value="Ubiquitinyl_hydrolase_UCH37"/>
    <property type="match status" value="1"/>
</dbReference>
<protein>
    <recommendedName>
        <fullName evidence="7 11">Ubiquitin carboxyl-terminal hydrolase</fullName>
        <ecNumber evidence="7 11">3.4.19.12</ecNumber>
    </recommendedName>
</protein>
<keyword evidence="4 7" id="KW-0833">Ubl conjugation pathway</keyword>
<dbReference type="GO" id="GO:0004843">
    <property type="term" value="F:cysteine-type deubiquitinase activity"/>
    <property type="evidence" value="ECO:0007669"/>
    <property type="project" value="UniProtKB-UniRule"/>
</dbReference>
<dbReference type="GO" id="GO:0005737">
    <property type="term" value="C:cytoplasm"/>
    <property type="evidence" value="ECO:0007669"/>
    <property type="project" value="TreeGrafter"/>
</dbReference>
<evidence type="ECO:0000256" key="1">
    <source>
        <dbReference type="ARBA" id="ARBA00000707"/>
    </source>
</evidence>
<evidence type="ECO:0000313" key="14">
    <source>
        <dbReference type="Proteomes" id="UP000051952"/>
    </source>
</evidence>
<dbReference type="Pfam" id="PF18031">
    <property type="entry name" value="UCH_C"/>
    <property type="match status" value="1"/>
</dbReference>
<dbReference type="PRINTS" id="PR00707">
    <property type="entry name" value="UBCTHYDRLASE"/>
</dbReference>
<comment type="similarity">
    <text evidence="2 7 10 11">Belongs to the peptidase C12 family.</text>
</comment>
<dbReference type="AlphaFoldDB" id="A0A0S4J7R4"/>
<keyword evidence="5 7" id="KW-0378">Hydrolase</keyword>
<feature type="active site" description="Nucleophile" evidence="8 10">
    <location>
        <position position="81"/>
    </location>
</feature>
<dbReference type="InterPro" id="IPR017390">
    <property type="entry name" value="Ubiquitinyl_hydrolase_UCH37"/>
</dbReference>
<comment type="catalytic activity">
    <reaction evidence="1 7 10 11">
        <text>Thiol-dependent hydrolysis of ester, thioester, amide, peptide and isopeptide bonds formed by the C-terminal Gly of ubiquitin (a 76-residue protein attached to proteins as an intracellular targeting signal).</text>
        <dbReference type="EC" id="3.4.19.12"/>
    </reaction>
</comment>
<keyword evidence="6 7" id="KW-0788">Thiol protease</keyword>
<dbReference type="Pfam" id="PF01088">
    <property type="entry name" value="Peptidase_C12"/>
    <property type="match status" value="1"/>
</dbReference>
<dbReference type="GO" id="GO:0006511">
    <property type="term" value="P:ubiquitin-dependent protein catabolic process"/>
    <property type="evidence" value="ECO:0007669"/>
    <property type="project" value="UniProtKB-UniRule"/>
</dbReference>
<dbReference type="SUPFAM" id="SSF54001">
    <property type="entry name" value="Cysteine proteinases"/>
    <property type="match status" value="1"/>
</dbReference>
<dbReference type="EMBL" id="CYKH01001518">
    <property type="protein sequence ID" value="CUG87446.1"/>
    <property type="molecule type" value="Genomic_DNA"/>
</dbReference>
<feature type="site" description="Transition state stabilizer" evidence="10">
    <location>
        <position position="75"/>
    </location>
</feature>
<gene>
    <name evidence="13" type="ORF">BSAL_10115</name>
</gene>
<dbReference type="InterPro" id="IPR036959">
    <property type="entry name" value="Peptidase_C12_UCH_sf"/>
</dbReference>